<protein>
    <submittedName>
        <fullName evidence="1">Uncharacterized protein</fullName>
    </submittedName>
</protein>
<comment type="caution">
    <text evidence="1">The sequence shown here is derived from an EMBL/GenBank/DDBJ whole genome shotgun (WGS) entry which is preliminary data.</text>
</comment>
<gene>
    <name evidence="1" type="ORF">V6N12_075117</name>
</gene>
<reference evidence="1 2" key="1">
    <citation type="journal article" date="2024" name="G3 (Bethesda)">
        <title>Genome assembly of Hibiscus sabdariffa L. provides insights into metabolisms of medicinal natural products.</title>
        <authorList>
            <person name="Kim T."/>
        </authorList>
    </citation>
    <scope>NUCLEOTIDE SEQUENCE [LARGE SCALE GENOMIC DNA]</scope>
    <source>
        <strain evidence="1">TK-2024</strain>
        <tissue evidence="1">Old leaves</tissue>
    </source>
</reference>
<keyword evidence="2" id="KW-1185">Reference proteome</keyword>
<name>A0ABR2C1B0_9ROSI</name>
<dbReference type="Proteomes" id="UP001472677">
    <property type="component" value="Unassembled WGS sequence"/>
</dbReference>
<evidence type="ECO:0000313" key="2">
    <source>
        <dbReference type="Proteomes" id="UP001472677"/>
    </source>
</evidence>
<accession>A0ABR2C1B0</accession>
<sequence length="107" mass="11577">MGMDERIGKFGNCSDELGIERKGGKCEAEKGLNSGDRNDDAVQAKVIESDNVVSAKNGLGLYGSRPAVGPTNQWAALSKEMGNKDETYFDSSKIFTSLIPEITNFRV</sequence>
<organism evidence="1 2">
    <name type="scientific">Hibiscus sabdariffa</name>
    <name type="common">roselle</name>
    <dbReference type="NCBI Taxonomy" id="183260"/>
    <lineage>
        <taxon>Eukaryota</taxon>
        <taxon>Viridiplantae</taxon>
        <taxon>Streptophyta</taxon>
        <taxon>Embryophyta</taxon>
        <taxon>Tracheophyta</taxon>
        <taxon>Spermatophyta</taxon>
        <taxon>Magnoliopsida</taxon>
        <taxon>eudicotyledons</taxon>
        <taxon>Gunneridae</taxon>
        <taxon>Pentapetalae</taxon>
        <taxon>rosids</taxon>
        <taxon>malvids</taxon>
        <taxon>Malvales</taxon>
        <taxon>Malvaceae</taxon>
        <taxon>Malvoideae</taxon>
        <taxon>Hibiscus</taxon>
    </lineage>
</organism>
<evidence type="ECO:0000313" key="1">
    <source>
        <dbReference type="EMBL" id="KAK8512542.1"/>
    </source>
</evidence>
<dbReference type="EMBL" id="JBBPBM010000072">
    <property type="protein sequence ID" value="KAK8512542.1"/>
    <property type="molecule type" value="Genomic_DNA"/>
</dbReference>
<proteinExistence type="predicted"/>